<evidence type="ECO:0000256" key="1">
    <source>
        <dbReference type="SAM" id="MobiDB-lite"/>
    </source>
</evidence>
<feature type="compositionally biased region" description="Pro residues" evidence="1">
    <location>
        <begin position="94"/>
        <end position="112"/>
    </location>
</feature>
<dbReference type="Proteomes" id="UP000005206">
    <property type="component" value="Unassembled WGS sequence"/>
</dbReference>
<dbReference type="GeneID" id="9667139"/>
<feature type="compositionally biased region" description="Basic and acidic residues" evidence="1">
    <location>
        <begin position="63"/>
        <end position="92"/>
    </location>
</feature>
<protein>
    <submittedName>
        <fullName evidence="3">Uncharacterized protein</fullName>
    </submittedName>
</protein>
<dbReference type="EMBL" id="GG698976">
    <property type="protein sequence ID" value="EEU33910.1"/>
    <property type="molecule type" value="Genomic_DNA"/>
</dbReference>
<dbReference type="InParanoid" id="C7ZPZ1"/>
<keyword evidence="2" id="KW-0812">Transmembrane</keyword>
<evidence type="ECO:0000313" key="4">
    <source>
        <dbReference type="Proteomes" id="UP000005206"/>
    </source>
</evidence>
<feature type="transmembrane region" description="Helical" evidence="2">
    <location>
        <begin position="174"/>
        <end position="196"/>
    </location>
</feature>
<accession>C7ZPZ1</accession>
<organism evidence="3 4">
    <name type="scientific">Fusarium vanettenii (strain ATCC MYA-4622 / CBS 123669 / FGSC 9596 / NRRL 45880 / 77-13-4)</name>
    <name type="common">Fusarium solani subsp. pisi</name>
    <dbReference type="NCBI Taxonomy" id="660122"/>
    <lineage>
        <taxon>Eukaryota</taxon>
        <taxon>Fungi</taxon>
        <taxon>Dikarya</taxon>
        <taxon>Ascomycota</taxon>
        <taxon>Pezizomycotina</taxon>
        <taxon>Sordariomycetes</taxon>
        <taxon>Hypocreomycetidae</taxon>
        <taxon>Hypocreales</taxon>
        <taxon>Nectriaceae</taxon>
        <taxon>Fusarium</taxon>
        <taxon>Fusarium solani species complex</taxon>
        <taxon>Fusarium vanettenii</taxon>
    </lineage>
</organism>
<dbReference type="RefSeq" id="XP_003039623.1">
    <property type="nucleotide sequence ID" value="XM_003039577.1"/>
</dbReference>
<dbReference type="KEGG" id="nhe:NECHADRAFT_89036"/>
<keyword evidence="4" id="KW-1185">Reference proteome</keyword>
<keyword evidence="2" id="KW-0472">Membrane</keyword>
<feature type="region of interest" description="Disordered" evidence="1">
    <location>
        <begin position="1"/>
        <end position="136"/>
    </location>
</feature>
<evidence type="ECO:0000256" key="2">
    <source>
        <dbReference type="SAM" id="Phobius"/>
    </source>
</evidence>
<dbReference type="HOGENOM" id="CLU_510983_0_0_1"/>
<reference evidence="3 4" key="1">
    <citation type="journal article" date="2009" name="PLoS Genet.">
        <title>The genome of Nectria haematococca: contribution of supernumerary chromosomes to gene expansion.</title>
        <authorList>
            <person name="Coleman J.J."/>
            <person name="Rounsley S.D."/>
            <person name="Rodriguez-Carres M."/>
            <person name="Kuo A."/>
            <person name="Wasmann C.C."/>
            <person name="Grimwood J."/>
            <person name="Schmutz J."/>
            <person name="Taga M."/>
            <person name="White G.J."/>
            <person name="Zhou S."/>
            <person name="Schwartz D.C."/>
            <person name="Freitag M."/>
            <person name="Ma L.J."/>
            <person name="Danchin E.G."/>
            <person name="Henrissat B."/>
            <person name="Coutinho P.M."/>
            <person name="Nelson D.R."/>
            <person name="Straney D."/>
            <person name="Napoli C.A."/>
            <person name="Barker B.M."/>
            <person name="Gribskov M."/>
            <person name="Rep M."/>
            <person name="Kroken S."/>
            <person name="Molnar I."/>
            <person name="Rensing C."/>
            <person name="Kennell J.C."/>
            <person name="Zamora J."/>
            <person name="Farman M.L."/>
            <person name="Selker E.U."/>
            <person name="Salamov A."/>
            <person name="Shapiro H."/>
            <person name="Pangilinan J."/>
            <person name="Lindquist E."/>
            <person name="Lamers C."/>
            <person name="Grigoriev I.V."/>
            <person name="Geiser D.M."/>
            <person name="Covert S.F."/>
            <person name="Temporini E."/>
            <person name="Vanetten H.D."/>
        </authorList>
    </citation>
    <scope>NUCLEOTIDE SEQUENCE [LARGE SCALE GENOMIC DNA]</scope>
    <source>
        <strain evidence="4">ATCC MYA-4622 / CBS 123669 / FGSC 9596 / NRRL 45880 / 77-13-4</strain>
    </source>
</reference>
<sequence>MPGHLLSDTEDDDHEEAIRRATRRLQKRQQRQREQEEASGFKSNHDSHPDNERSRASSSGQKAHREPSHTRTQSEKSPARSEKSSARSDRKPSPRPADQPSSRPPNYLPQPEPSQDREDPQDSSSAQGKAHLPSSDAPFDGYFTKMKSWLQMLRVQLGQLRGPFEHAVQPFKNILHLLIIAFFDALSLVINTCSMIHRLLDALVPRIVVHIILVTVFSLMIVLGCISLLAAYAVDRYCSAVSTFTWVPLQFTEICVMTTPTQHKLRGEVSKEDTLEGWHPLVPSLYGFLGEALDSVEDDLHTALTRFNAYNQDLSTGYFKDGYRDGISLCRQLEFEFMKQQRALWTNIDLYMREFPTDRPRQHWIWDRLGFANKQLIKEAQELNKQLTDLLKNGRAQTLAFSNKIPRETLNTAFGKIFNQDVDNFRAQVDNALQVMPPAAPETDNLFASTTMWSIGSDAMFDLLTGRGEMLESDIRWLVATLDALNGDQLFLRYGRLNKQLLEAKAIKCVERAWEFGHEWRARLKGYFAEGNM</sequence>
<proteinExistence type="predicted"/>
<dbReference type="VEuPathDB" id="FungiDB:NECHADRAFT_89036"/>
<dbReference type="OMA" id="FPIDQKE"/>
<feature type="compositionally biased region" description="Basic residues" evidence="1">
    <location>
        <begin position="20"/>
        <end position="30"/>
    </location>
</feature>
<feature type="compositionally biased region" description="Basic and acidic residues" evidence="1">
    <location>
        <begin position="43"/>
        <end position="55"/>
    </location>
</feature>
<dbReference type="AlphaFoldDB" id="C7ZPZ1"/>
<gene>
    <name evidence="3" type="ORF">NECHADRAFT_89036</name>
</gene>
<dbReference type="OrthoDB" id="5095011at2759"/>
<name>C7ZPZ1_FUSV7</name>
<keyword evidence="2" id="KW-1133">Transmembrane helix</keyword>
<feature type="transmembrane region" description="Helical" evidence="2">
    <location>
        <begin position="208"/>
        <end position="234"/>
    </location>
</feature>
<evidence type="ECO:0000313" key="3">
    <source>
        <dbReference type="EMBL" id="EEU33910.1"/>
    </source>
</evidence>